<dbReference type="AlphaFoldDB" id="A0A0W8FMX8"/>
<dbReference type="NCBIfam" id="TIGR01230">
    <property type="entry name" value="agmatinase"/>
    <property type="match status" value="1"/>
</dbReference>
<dbReference type="InterPro" id="IPR020855">
    <property type="entry name" value="Ureohydrolase_Mn_BS"/>
</dbReference>
<evidence type="ECO:0000256" key="3">
    <source>
        <dbReference type="ARBA" id="ARBA00022801"/>
    </source>
</evidence>
<dbReference type="GO" id="GO:0046872">
    <property type="term" value="F:metal ion binding"/>
    <property type="evidence" value="ECO:0007669"/>
    <property type="project" value="UniProtKB-KW"/>
</dbReference>
<dbReference type="GO" id="GO:0008783">
    <property type="term" value="F:agmatinase activity"/>
    <property type="evidence" value="ECO:0007669"/>
    <property type="project" value="UniProtKB-EC"/>
</dbReference>
<evidence type="ECO:0000313" key="4">
    <source>
        <dbReference type="EMBL" id="KUG22278.1"/>
    </source>
</evidence>
<dbReference type="PANTHER" id="PTHR11358:SF26">
    <property type="entry name" value="GUANIDINO ACID HYDROLASE, MITOCHONDRIAL"/>
    <property type="match status" value="1"/>
</dbReference>
<dbReference type="EC" id="3.5.3.11" evidence="4"/>
<gene>
    <name evidence="4" type="ORF">ASZ90_007910</name>
</gene>
<dbReference type="EMBL" id="LNQE01000975">
    <property type="protein sequence ID" value="KUG22278.1"/>
    <property type="molecule type" value="Genomic_DNA"/>
</dbReference>
<proteinExistence type="inferred from homology"/>
<name>A0A0W8FMX8_9ZZZZ</name>
<evidence type="ECO:0000256" key="1">
    <source>
        <dbReference type="ARBA" id="ARBA00009227"/>
    </source>
</evidence>
<organism evidence="4">
    <name type="scientific">hydrocarbon metagenome</name>
    <dbReference type="NCBI Taxonomy" id="938273"/>
    <lineage>
        <taxon>unclassified sequences</taxon>
        <taxon>metagenomes</taxon>
        <taxon>ecological metagenomes</taxon>
    </lineage>
</organism>
<sequence length="294" mass="32485">MNFGGIYPAYSLRDALFVVVPVGYDLTSTYQPGSRRGPATIIEASTNMELYDEELKKETYLAGIHTTLPLNIDSRGPKNMINIVRKKIAKIAALNKIPVMLGGEHSISFGAAQALKEKYPKLKVLQLDAHADLRESYQGSPYSHAAVARRISEICPLIQVGIRSMSKEEADFLPQSKVKSYSADFALKKNDWFKTICKDLSGDVFVTIDLDVFDPSIMPATGTPEPGGLYWQDVLNLLKLVSSSCKIRGFDVVELAPIPGIVAPDFMAAKLIYRLMGYITEQKTHTKSILSHRG</sequence>
<dbReference type="CDD" id="cd11593">
    <property type="entry name" value="Agmatinase-like_2"/>
    <property type="match status" value="1"/>
</dbReference>
<dbReference type="InterPro" id="IPR023696">
    <property type="entry name" value="Ureohydrolase_dom_sf"/>
</dbReference>
<dbReference type="InterPro" id="IPR006035">
    <property type="entry name" value="Ureohydrolase"/>
</dbReference>
<keyword evidence="3 4" id="KW-0378">Hydrolase</keyword>
<dbReference type="GO" id="GO:0033389">
    <property type="term" value="P:putrescine biosynthetic process from arginine, via agmatine"/>
    <property type="evidence" value="ECO:0007669"/>
    <property type="project" value="TreeGrafter"/>
</dbReference>
<reference evidence="4" key="1">
    <citation type="journal article" date="2015" name="Proc. Natl. Acad. Sci. U.S.A.">
        <title>Networks of energetic and metabolic interactions define dynamics in microbial communities.</title>
        <authorList>
            <person name="Embree M."/>
            <person name="Liu J.K."/>
            <person name="Al-Bassam M.M."/>
            <person name="Zengler K."/>
        </authorList>
    </citation>
    <scope>NUCLEOTIDE SEQUENCE</scope>
</reference>
<evidence type="ECO:0000256" key="2">
    <source>
        <dbReference type="ARBA" id="ARBA00022723"/>
    </source>
</evidence>
<dbReference type="PROSITE" id="PS51409">
    <property type="entry name" value="ARGINASE_2"/>
    <property type="match status" value="1"/>
</dbReference>
<dbReference type="PANTHER" id="PTHR11358">
    <property type="entry name" value="ARGINASE/AGMATINASE"/>
    <property type="match status" value="1"/>
</dbReference>
<dbReference type="InterPro" id="IPR005925">
    <property type="entry name" value="Agmatinase-rel"/>
</dbReference>
<protein>
    <submittedName>
        <fullName evidence="4">Agmatinase</fullName>
        <ecNumber evidence="4">3.5.3.11</ecNumber>
    </submittedName>
</protein>
<keyword evidence="2" id="KW-0479">Metal-binding</keyword>
<dbReference type="Gene3D" id="3.40.800.10">
    <property type="entry name" value="Ureohydrolase domain"/>
    <property type="match status" value="1"/>
</dbReference>
<dbReference type="Pfam" id="PF00491">
    <property type="entry name" value="Arginase"/>
    <property type="match status" value="1"/>
</dbReference>
<comment type="similarity">
    <text evidence="1">Belongs to the arginase family. Agmatinase subfamily.</text>
</comment>
<dbReference type="SUPFAM" id="SSF52768">
    <property type="entry name" value="Arginase/deacetylase"/>
    <property type="match status" value="1"/>
</dbReference>
<dbReference type="PROSITE" id="PS01053">
    <property type="entry name" value="ARGINASE_1"/>
    <property type="match status" value="1"/>
</dbReference>
<dbReference type="PIRSF" id="PIRSF036979">
    <property type="entry name" value="Arginase"/>
    <property type="match status" value="1"/>
</dbReference>
<comment type="caution">
    <text evidence="4">The sequence shown here is derived from an EMBL/GenBank/DDBJ whole genome shotgun (WGS) entry which is preliminary data.</text>
</comment>
<accession>A0A0W8FMX8</accession>